<comment type="caution">
    <text evidence="16">The sequence shown here is derived from an EMBL/GenBank/DDBJ whole genome shotgun (WGS) entry which is preliminary data.</text>
</comment>
<comment type="subcellular location">
    <subcellularLocation>
        <location evidence="1">Periplasm</location>
    </subcellularLocation>
</comment>
<dbReference type="SUPFAM" id="SSF46626">
    <property type="entry name" value="Cytochrome c"/>
    <property type="match status" value="2"/>
</dbReference>
<dbReference type="GO" id="GO:0009055">
    <property type="term" value="F:electron transfer activity"/>
    <property type="evidence" value="ECO:0007669"/>
    <property type="project" value="InterPro"/>
</dbReference>
<evidence type="ECO:0000256" key="12">
    <source>
        <dbReference type="ARBA" id="ARBA00073576"/>
    </source>
</evidence>
<evidence type="ECO:0000256" key="6">
    <source>
        <dbReference type="ARBA" id="ARBA00022729"/>
    </source>
</evidence>
<keyword evidence="7" id="KW-0574">Periplasm</keyword>
<evidence type="ECO:0000256" key="14">
    <source>
        <dbReference type="PIRSR" id="PIRSR000294-2"/>
    </source>
</evidence>
<keyword evidence="4 13" id="KW-0349">Heme</keyword>
<keyword evidence="6" id="KW-0732">Signal</keyword>
<keyword evidence="3" id="KW-0813">Transport</keyword>
<sequence>MKKLLVIAAVLSGVLVLQTSAGKDKKRHKAYNVNLPGFVGDYFDPMPIPEDNPVTAEGVALGRKLFYDKRLSADHTISCGSCHKQEFAFADNKQFSTGVNGQPGVRNSMSLVNLGWGKHFFWDGRAASLEEQVTDPITNKLEMANTWGLVLERLQQDPQYVRQFQKAFGPGKINSDLVMKALGQFERTLVSFNTRFDQYYFEGNAKALTPQEERGLDIFFGIGQCNHCHSDVLLTDNFFRNNGLDLAPQPGLYNTTGKETDRGRMKVPSLRNVALTAPYMHDGRFKNLGEVLDFYSTSLQQKSPNIDEHIVPLGRGLFLNDVQRADLIAFLHTLTDSSFITNPAFSDPNP</sequence>
<evidence type="ECO:0000259" key="15">
    <source>
        <dbReference type="PROSITE" id="PS51007"/>
    </source>
</evidence>
<dbReference type="GO" id="GO:0004130">
    <property type="term" value="F:cytochrome-c peroxidase activity"/>
    <property type="evidence" value="ECO:0007669"/>
    <property type="project" value="TreeGrafter"/>
</dbReference>
<evidence type="ECO:0000256" key="2">
    <source>
        <dbReference type="ARBA" id="ARBA00004856"/>
    </source>
</evidence>
<feature type="binding site" description="covalent" evidence="13">
    <location>
        <position position="228"/>
    </location>
    <ligand>
        <name>heme c</name>
        <dbReference type="ChEBI" id="CHEBI:61717"/>
        <label>2</label>
    </ligand>
</feature>
<dbReference type="InterPro" id="IPR026259">
    <property type="entry name" value="MauG/Cytc_peroxidase"/>
</dbReference>
<evidence type="ECO:0000256" key="9">
    <source>
        <dbReference type="ARBA" id="ARBA00023002"/>
    </source>
</evidence>
<comment type="cofactor">
    <cofactor evidence="13">
        <name>heme</name>
        <dbReference type="ChEBI" id="CHEBI:30413"/>
    </cofactor>
    <text evidence="13">Binds 2 heme groups.</text>
</comment>
<dbReference type="InterPro" id="IPR009056">
    <property type="entry name" value="Cyt_c-like_dom"/>
</dbReference>
<dbReference type="Proteomes" id="UP000240572">
    <property type="component" value="Unassembled WGS sequence"/>
</dbReference>
<name>A0A2P8CXM7_9BACT</name>
<keyword evidence="17" id="KW-1185">Reference proteome</keyword>
<evidence type="ECO:0000256" key="1">
    <source>
        <dbReference type="ARBA" id="ARBA00004418"/>
    </source>
</evidence>
<comment type="PTM">
    <text evidence="13">Binds 2 heme groups per subunit.</text>
</comment>
<dbReference type="PROSITE" id="PS51007">
    <property type="entry name" value="CYTC"/>
    <property type="match status" value="1"/>
</dbReference>
<evidence type="ECO:0000256" key="3">
    <source>
        <dbReference type="ARBA" id="ARBA00022448"/>
    </source>
</evidence>
<feature type="domain" description="Cytochrome c" evidence="15">
    <location>
        <begin position="210"/>
        <end position="335"/>
    </location>
</feature>
<evidence type="ECO:0000313" key="17">
    <source>
        <dbReference type="Proteomes" id="UP000240572"/>
    </source>
</evidence>
<evidence type="ECO:0000256" key="7">
    <source>
        <dbReference type="ARBA" id="ARBA00022764"/>
    </source>
</evidence>
<keyword evidence="16" id="KW-0575">Peroxidase</keyword>
<dbReference type="PANTHER" id="PTHR30600">
    <property type="entry name" value="CYTOCHROME C PEROXIDASE-RELATED"/>
    <property type="match status" value="1"/>
</dbReference>
<keyword evidence="9" id="KW-0560">Oxidoreductase</keyword>
<organism evidence="16 17">
    <name type="scientific">Taibaiella chishuiensis</name>
    <dbReference type="NCBI Taxonomy" id="1434707"/>
    <lineage>
        <taxon>Bacteria</taxon>
        <taxon>Pseudomonadati</taxon>
        <taxon>Bacteroidota</taxon>
        <taxon>Chitinophagia</taxon>
        <taxon>Chitinophagales</taxon>
        <taxon>Chitinophagaceae</taxon>
        <taxon>Taibaiella</taxon>
    </lineage>
</organism>
<feature type="binding site" description="covalent" evidence="13">
    <location>
        <position position="82"/>
    </location>
    <ligand>
        <name>heme c</name>
        <dbReference type="ChEBI" id="CHEBI:61717"/>
        <label>1</label>
    </ligand>
</feature>
<keyword evidence="8" id="KW-0249">Electron transport</keyword>
<protein>
    <recommendedName>
        <fullName evidence="12">Methylamine utilization protein MauG</fullName>
    </recommendedName>
</protein>
<dbReference type="GO" id="GO:0020037">
    <property type="term" value="F:heme binding"/>
    <property type="evidence" value="ECO:0007669"/>
    <property type="project" value="InterPro"/>
</dbReference>
<evidence type="ECO:0000256" key="5">
    <source>
        <dbReference type="ARBA" id="ARBA00022723"/>
    </source>
</evidence>
<dbReference type="EMBL" id="PYGD01000010">
    <property type="protein sequence ID" value="PSK89733.1"/>
    <property type="molecule type" value="Genomic_DNA"/>
</dbReference>
<dbReference type="InterPro" id="IPR036909">
    <property type="entry name" value="Cyt_c-like_dom_sf"/>
</dbReference>
<dbReference type="Gene3D" id="1.10.760.10">
    <property type="entry name" value="Cytochrome c-like domain"/>
    <property type="match status" value="2"/>
</dbReference>
<keyword evidence="5 14" id="KW-0479">Metal-binding</keyword>
<comment type="pathway">
    <text evidence="2">One-carbon metabolism; methylamine degradation.</text>
</comment>
<dbReference type="InterPro" id="IPR004852">
    <property type="entry name" value="Di-haem_cyt_c_peroxidsae"/>
</dbReference>
<reference evidence="16 17" key="1">
    <citation type="submission" date="2018-03" db="EMBL/GenBank/DDBJ databases">
        <title>Genomic Encyclopedia of Type Strains, Phase III (KMG-III): the genomes of soil and plant-associated and newly described type strains.</title>
        <authorList>
            <person name="Whitman W."/>
        </authorList>
    </citation>
    <scope>NUCLEOTIDE SEQUENCE [LARGE SCALE GENOMIC DNA]</scope>
    <source>
        <strain evidence="16 17">CGMCC 1.12700</strain>
    </source>
</reference>
<dbReference type="GO" id="GO:0046872">
    <property type="term" value="F:metal ion binding"/>
    <property type="evidence" value="ECO:0007669"/>
    <property type="project" value="UniProtKB-KW"/>
</dbReference>
<dbReference type="RefSeq" id="WP_106524544.1">
    <property type="nucleotide sequence ID" value="NZ_PYGD01000010.1"/>
</dbReference>
<dbReference type="FunFam" id="1.10.760.10:FF:000019">
    <property type="entry name" value="Di-heme cytochrome C peroxidase"/>
    <property type="match status" value="1"/>
</dbReference>
<evidence type="ECO:0000256" key="11">
    <source>
        <dbReference type="ARBA" id="ARBA00058991"/>
    </source>
</evidence>
<dbReference type="GO" id="GO:0042597">
    <property type="term" value="C:periplasmic space"/>
    <property type="evidence" value="ECO:0007669"/>
    <property type="project" value="UniProtKB-SubCell"/>
</dbReference>
<dbReference type="PIRSF" id="PIRSF000294">
    <property type="entry name" value="Cytochrome-c_peroxidase"/>
    <property type="match status" value="1"/>
</dbReference>
<proteinExistence type="predicted"/>
<feature type="binding site" description="axial binding residue" evidence="14">
    <location>
        <position position="83"/>
    </location>
    <ligand>
        <name>heme c</name>
        <dbReference type="ChEBI" id="CHEBI:61717"/>
        <label>1</label>
    </ligand>
    <ligandPart>
        <name>Fe</name>
        <dbReference type="ChEBI" id="CHEBI:18248"/>
    </ligandPart>
</feature>
<evidence type="ECO:0000313" key="16">
    <source>
        <dbReference type="EMBL" id="PSK89733.1"/>
    </source>
</evidence>
<evidence type="ECO:0000256" key="10">
    <source>
        <dbReference type="ARBA" id="ARBA00023004"/>
    </source>
</evidence>
<evidence type="ECO:0000256" key="8">
    <source>
        <dbReference type="ARBA" id="ARBA00022982"/>
    </source>
</evidence>
<feature type="binding site" description="covalent" evidence="13">
    <location>
        <position position="79"/>
    </location>
    <ligand>
        <name>heme c</name>
        <dbReference type="ChEBI" id="CHEBI:61717"/>
        <label>1</label>
    </ligand>
</feature>
<dbReference type="OrthoDB" id="9805202at2"/>
<keyword evidence="10 14" id="KW-0408">Iron</keyword>
<accession>A0A2P8CXM7</accession>
<dbReference type="AlphaFoldDB" id="A0A2P8CXM7"/>
<gene>
    <name evidence="16" type="ORF">B0I18_11032</name>
</gene>
<comment type="function">
    <text evidence="11">Involved in methylamine metabolism. Essential for the maturation of the beta subunit of MADH, presumably via a step in the biosynthesis of tryptophan tryptophylquinone (TTQ), the cofactor of MADH.</text>
</comment>
<dbReference type="PANTHER" id="PTHR30600:SF10">
    <property type="entry name" value="BLL6722 PROTEIN"/>
    <property type="match status" value="1"/>
</dbReference>
<dbReference type="Pfam" id="PF03150">
    <property type="entry name" value="CCP_MauG"/>
    <property type="match status" value="1"/>
</dbReference>
<feature type="binding site" description="covalent" evidence="13">
    <location>
        <position position="225"/>
    </location>
    <ligand>
        <name>heme c</name>
        <dbReference type="ChEBI" id="CHEBI:61717"/>
        <label>2</label>
    </ligand>
</feature>
<evidence type="ECO:0000256" key="13">
    <source>
        <dbReference type="PIRSR" id="PIRSR000294-1"/>
    </source>
</evidence>
<evidence type="ECO:0000256" key="4">
    <source>
        <dbReference type="ARBA" id="ARBA00022617"/>
    </source>
</evidence>
<dbReference type="InterPro" id="IPR051395">
    <property type="entry name" value="Cytochrome_c_Peroxidase/MauG"/>
</dbReference>
<feature type="binding site" description="axial binding residue" evidence="14">
    <location>
        <position position="229"/>
    </location>
    <ligand>
        <name>heme c</name>
        <dbReference type="ChEBI" id="CHEBI:61717"/>
        <label>2</label>
    </ligand>
    <ligandPart>
        <name>Fe</name>
        <dbReference type="ChEBI" id="CHEBI:18248"/>
    </ligandPart>
</feature>